<dbReference type="OrthoDB" id="446635at2759"/>
<dbReference type="Proteomes" id="UP000631114">
    <property type="component" value="Unassembled WGS sequence"/>
</dbReference>
<proteinExistence type="predicted"/>
<evidence type="ECO:0000313" key="1">
    <source>
        <dbReference type="EMBL" id="KAF9590249.1"/>
    </source>
</evidence>
<protein>
    <submittedName>
        <fullName evidence="1">Uncharacterized protein</fullName>
    </submittedName>
</protein>
<evidence type="ECO:0000313" key="2">
    <source>
        <dbReference type="Proteomes" id="UP000631114"/>
    </source>
</evidence>
<dbReference type="PANTHER" id="PTHR30060:SF0">
    <property type="entry name" value="COILED-COIL PROTEIN (DUF2040)-RELATED"/>
    <property type="match status" value="1"/>
</dbReference>
<comment type="caution">
    <text evidence="1">The sequence shown here is derived from an EMBL/GenBank/DDBJ whole genome shotgun (WGS) entry which is preliminary data.</text>
</comment>
<reference evidence="1 2" key="1">
    <citation type="submission" date="2020-10" db="EMBL/GenBank/DDBJ databases">
        <title>The Coptis chinensis genome and diversification of protoberbering-type alkaloids.</title>
        <authorList>
            <person name="Wang B."/>
            <person name="Shu S."/>
            <person name="Song C."/>
            <person name="Liu Y."/>
        </authorList>
    </citation>
    <scope>NUCLEOTIDE SEQUENCE [LARGE SCALE GENOMIC DNA]</scope>
    <source>
        <strain evidence="1">HL-2020</strain>
        <tissue evidence="1">Leaf</tissue>
    </source>
</reference>
<gene>
    <name evidence="1" type="ORF">IFM89_032027</name>
</gene>
<organism evidence="1 2">
    <name type="scientific">Coptis chinensis</name>
    <dbReference type="NCBI Taxonomy" id="261450"/>
    <lineage>
        <taxon>Eukaryota</taxon>
        <taxon>Viridiplantae</taxon>
        <taxon>Streptophyta</taxon>
        <taxon>Embryophyta</taxon>
        <taxon>Tracheophyta</taxon>
        <taxon>Spermatophyta</taxon>
        <taxon>Magnoliopsida</taxon>
        <taxon>Ranunculales</taxon>
        <taxon>Ranunculaceae</taxon>
        <taxon>Coptidoideae</taxon>
        <taxon>Coptis</taxon>
    </lineage>
</organism>
<sequence length="140" mass="15895">MQEERRREHCEEKEDVTKKSDILDFYFNLSKNVAYGAKAAESSRRVEQDEIINTDASGKEVVPRANSPSNSAKFRHTVLFILVPINSGVKFDYLFILAVSADDLLEWKDFPKGLRVLLLDEDSVSAAEIKPKLEEMDCIA</sequence>
<dbReference type="PANTHER" id="PTHR30060">
    <property type="entry name" value="INNER MEMBRANE PROTEIN"/>
    <property type="match status" value="1"/>
</dbReference>
<dbReference type="AlphaFoldDB" id="A0A835GZE6"/>
<dbReference type="EMBL" id="JADFTS010000009">
    <property type="protein sequence ID" value="KAF9590249.1"/>
    <property type="molecule type" value="Genomic_DNA"/>
</dbReference>
<name>A0A835GZE6_9MAGN</name>
<keyword evidence="2" id="KW-1185">Reference proteome</keyword>
<accession>A0A835GZE6</accession>